<gene>
    <name evidence="1" type="ORF">RND81_07G040500</name>
</gene>
<evidence type="ECO:0000313" key="2">
    <source>
        <dbReference type="Proteomes" id="UP001443914"/>
    </source>
</evidence>
<comment type="caution">
    <text evidence="1">The sequence shown here is derived from an EMBL/GenBank/DDBJ whole genome shotgun (WGS) entry which is preliminary data.</text>
</comment>
<sequence>MEDQSHLFFDCVYNATCVQMVTTKQGINLPRTEIERWWGTHRFPSMFHKKVVGAIIVALIYYIWRARNDCVHEGRVGRPENVVQQVLRDVRVACCHKVSSDVIERYQVWFDALA</sequence>
<organism evidence="1 2">
    <name type="scientific">Saponaria officinalis</name>
    <name type="common">Common soapwort</name>
    <name type="synonym">Lychnis saponaria</name>
    <dbReference type="NCBI Taxonomy" id="3572"/>
    <lineage>
        <taxon>Eukaryota</taxon>
        <taxon>Viridiplantae</taxon>
        <taxon>Streptophyta</taxon>
        <taxon>Embryophyta</taxon>
        <taxon>Tracheophyta</taxon>
        <taxon>Spermatophyta</taxon>
        <taxon>Magnoliopsida</taxon>
        <taxon>eudicotyledons</taxon>
        <taxon>Gunneridae</taxon>
        <taxon>Pentapetalae</taxon>
        <taxon>Caryophyllales</taxon>
        <taxon>Caryophyllaceae</taxon>
        <taxon>Caryophylleae</taxon>
        <taxon>Saponaria</taxon>
    </lineage>
</organism>
<protein>
    <submittedName>
        <fullName evidence="1">Uncharacterized protein</fullName>
    </submittedName>
</protein>
<dbReference type="Proteomes" id="UP001443914">
    <property type="component" value="Unassembled WGS sequence"/>
</dbReference>
<evidence type="ECO:0000313" key="1">
    <source>
        <dbReference type="EMBL" id="KAK9705203.1"/>
    </source>
</evidence>
<proteinExistence type="predicted"/>
<name>A0AAW1JKA7_SAPOF</name>
<accession>A0AAW1JKA7</accession>
<keyword evidence="2" id="KW-1185">Reference proteome</keyword>
<reference evidence="1" key="1">
    <citation type="submission" date="2024-03" db="EMBL/GenBank/DDBJ databases">
        <title>WGS assembly of Saponaria officinalis var. Norfolk2.</title>
        <authorList>
            <person name="Jenkins J."/>
            <person name="Shu S."/>
            <person name="Grimwood J."/>
            <person name="Barry K."/>
            <person name="Goodstein D."/>
            <person name="Schmutz J."/>
            <person name="Leebens-Mack J."/>
            <person name="Osbourn A."/>
        </authorList>
    </citation>
    <scope>NUCLEOTIDE SEQUENCE [LARGE SCALE GENOMIC DNA]</scope>
    <source>
        <strain evidence="1">JIC</strain>
    </source>
</reference>
<dbReference type="AlphaFoldDB" id="A0AAW1JKA7"/>
<dbReference type="EMBL" id="JBDFQZ010000007">
    <property type="protein sequence ID" value="KAK9705203.1"/>
    <property type="molecule type" value="Genomic_DNA"/>
</dbReference>